<reference evidence="4 5" key="1">
    <citation type="submission" date="2016-10" db="EMBL/GenBank/DDBJ databases">
        <authorList>
            <person name="de Groot N.N."/>
        </authorList>
    </citation>
    <scope>NUCLEOTIDE SEQUENCE [LARGE SCALE GENOMIC DNA]</scope>
    <source>
        <strain evidence="4 5">DSM 13305</strain>
    </source>
</reference>
<dbReference type="OrthoDB" id="1956605at2"/>
<sequence>MLKSIAMTLSNSLVKHGLPRPQALKRAWAMAKQGQFNAKAVGVTFGLRQTALMRLKKYSKEVITILLVHEPNQYDKNAVAVKVSVNRGRAFTIGYLPKLTASLWGRLVDKQKAAAKIVKITGGNGKNLGINFKLQLVA</sequence>
<keyword evidence="5" id="KW-1185">Reference proteome</keyword>
<dbReference type="AlphaFoldDB" id="A0A1H8Y3M3"/>
<evidence type="ECO:0000256" key="1">
    <source>
        <dbReference type="ARBA" id="ARBA00022723"/>
    </source>
</evidence>
<evidence type="ECO:0000313" key="4">
    <source>
        <dbReference type="EMBL" id="SEP46864.1"/>
    </source>
</evidence>
<evidence type="ECO:0000256" key="2">
    <source>
        <dbReference type="ARBA" id="ARBA00022801"/>
    </source>
</evidence>
<evidence type="ECO:0000313" key="5">
    <source>
        <dbReference type="Proteomes" id="UP000198847"/>
    </source>
</evidence>
<dbReference type="Proteomes" id="UP000198847">
    <property type="component" value="Unassembled WGS sequence"/>
</dbReference>
<keyword evidence="2" id="KW-0378">Hydrolase</keyword>
<organism evidence="4 5">
    <name type="scientific">Propionispora vibrioides</name>
    <dbReference type="NCBI Taxonomy" id="112903"/>
    <lineage>
        <taxon>Bacteria</taxon>
        <taxon>Bacillati</taxon>
        <taxon>Bacillota</taxon>
        <taxon>Negativicutes</taxon>
        <taxon>Selenomonadales</taxon>
        <taxon>Sporomusaceae</taxon>
        <taxon>Propionispora</taxon>
    </lineage>
</organism>
<gene>
    <name evidence="4" type="ORF">SAMN04490178_14122</name>
</gene>
<dbReference type="InterPro" id="IPR014905">
    <property type="entry name" value="HIRAN"/>
</dbReference>
<evidence type="ECO:0000259" key="3">
    <source>
        <dbReference type="Pfam" id="PF08797"/>
    </source>
</evidence>
<proteinExistence type="predicted"/>
<dbReference type="GO" id="GO:0008270">
    <property type="term" value="F:zinc ion binding"/>
    <property type="evidence" value="ECO:0007669"/>
    <property type="project" value="InterPro"/>
</dbReference>
<dbReference type="RefSeq" id="WP_091752170.1">
    <property type="nucleotide sequence ID" value="NZ_FODY01000041.1"/>
</dbReference>
<dbReference type="GO" id="GO:0016818">
    <property type="term" value="F:hydrolase activity, acting on acid anhydrides, in phosphorus-containing anhydrides"/>
    <property type="evidence" value="ECO:0007669"/>
    <property type="project" value="InterPro"/>
</dbReference>
<dbReference type="Pfam" id="PF08797">
    <property type="entry name" value="HIRAN"/>
    <property type="match status" value="1"/>
</dbReference>
<keyword evidence="1" id="KW-0479">Metal-binding</keyword>
<accession>A0A1H8Y3M3</accession>
<dbReference type="GO" id="GO:0003676">
    <property type="term" value="F:nucleic acid binding"/>
    <property type="evidence" value="ECO:0007669"/>
    <property type="project" value="InterPro"/>
</dbReference>
<protein>
    <submittedName>
        <fullName evidence="4">HIRAN domain-containing protein</fullName>
    </submittedName>
</protein>
<dbReference type="Gene3D" id="3.30.70.2330">
    <property type="match status" value="1"/>
</dbReference>
<dbReference type="EMBL" id="FODY01000041">
    <property type="protein sequence ID" value="SEP46864.1"/>
    <property type="molecule type" value="Genomic_DNA"/>
</dbReference>
<name>A0A1H8Y3M3_9FIRM</name>
<feature type="domain" description="HIRAN" evidence="3">
    <location>
        <begin position="50"/>
        <end position="135"/>
    </location>
</feature>